<dbReference type="GO" id="GO:1990002">
    <property type="term" value="F:methylglyoxal reductase (NADPH) (acetol producing) activity"/>
    <property type="evidence" value="ECO:0007669"/>
    <property type="project" value="TreeGrafter"/>
</dbReference>
<reference evidence="4" key="1">
    <citation type="submission" date="2020-08" db="EMBL/GenBank/DDBJ databases">
        <title>Genome public.</title>
        <authorList>
            <person name="Liu C."/>
            <person name="Sun Q."/>
        </authorList>
    </citation>
    <scope>NUCLEOTIDE SEQUENCE</scope>
    <source>
        <strain evidence="4">NSJ-53</strain>
    </source>
</reference>
<proteinExistence type="predicted"/>
<dbReference type="FunFam" id="3.40.50.1970:FF:000003">
    <property type="entry name" value="Alcohol dehydrogenase, iron-containing"/>
    <property type="match status" value="1"/>
</dbReference>
<dbReference type="InterPro" id="IPR044731">
    <property type="entry name" value="BDH-like"/>
</dbReference>
<dbReference type="GO" id="GO:1990362">
    <property type="term" value="F:butanol dehydrogenase (NAD+) activity"/>
    <property type="evidence" value="ECO:0007669"/>
    <property type="project" value="InterPro"/>
</dbReference>
<dbReference type="InterPro" id="IPR018211">
    <property type="entry name" value="ADH_Fe_CS"/>
</dbReference>
<dbReference type="GO" id="GO:0008106">
    <property type="term" value="F:alcohol dehydrogenase (NADP+) activity"/>
    <property type="evidence" value="ECO:0007669"/>
    <property type="project" value="TreeGrafter"/>
</dbReference>
<feature type="domain" description="Alcohol dehydrogenase iron-type/glycerol dehydrogenase GldA" evidence="2">
    <location>
        <begin position="9"/>
        <end position="179"/>
    </location>
</feature>
<dbReference type="Gene3D" id="3.40.50.1970">
    <property type="match status" value="1"/>
</dbReference>
<dbReference type="AlphaFoldDB" id="A0A926D525"/>
<dbReference type="CDD" id="cd08187">
    <property type="entry name" value="BDH"/>
    <property type="match status" value="1"/>
</dbReference>
<dbReference type="PANTHER" id="PTHR43633">
    <property type="entry name" value="ALCOHOL DEHYDROGENASE YQHD"/>
    <property type="match status" value="1"/>
</dbReference>
<dbReference type="InterPro" id="IPR056798">
    <property type="entry name" value="ADH_Fe_C"/>
</dbReference>
<evidence type="ECO:0000256" key="1">
    <source>
        <dbReference type="ARBA" id="ARBA00023002"/>
    </source>
</evidence>
<dbReference type="GO" id="GO:0046872">
    <property type="term" value="F:metal ion binding"/>
    <property type="evidence" value="ECO:0007669"/>
    <property type="project" value="InterPro"/>
</dbReference>
<sequence>MDDFEFLSPTKIIFGRNTVEKVGLEAARWGRKALLHYGGKSALKSGLIQRVKDSLIAQDIKVIEVGGVVPNPRLALVRECIDLVRKEKIDLIIAVGGGSVIDSAKGIAMGAVYEGDVWDFYKGKIPEAALPIGVVLTIPAAGSEASNSSVVTDTDGEGGWRKLGAKGEAYKPRFAILDPELTYTLPAYQTAAGGVDIMAHVMERYFTNTPDVDLTSRLCEGVLKTMIQQLPIALTDPENYAARAQIMWASTLAHNGLLDTGRATDWASHRMEHELSAKWDVTHGAGLAVMFPAWMKYVSPKKTKQFVEFGNRVFGLDVDVYHPERTAREGISRLEAFFKSLGMPTSIRDLVEGEVTDDDLRSMTERCAINPDGTLGGLVKLTREDIYQIYKLAY</sequence>
<keyword evidence="5" id="KW-1185">Reference proteome</keyword>
<feature type="domain" description="Fe-containing alcohol dehydrogenase-like C-terminal" evidence="3">
    <location>
        <begin position="190"/>
        <end position="394"/>
    </location>
</feature>
<dbReference type="Proteomes" id="UP000623172">
    <property type="component" value="Unassembled WGS sequence"/>
</dbReference>
<dbReference type="PROSITE" id="PS00060">
    <property type="entry name" value="ADH_IRON_2"/>
    <property type="match status" value="1"/>
</dbReference>
<dbReference type="Gene3D" id="1.20.1090.10">
    <property type="entry name" value="Dehydroquinate synthase-like - alpha domain"/>
    <property type="match status" value="1"/>
</dbReference>
<evidence type="ECO:0000313" key="4">
    <source>
        <dbReference type="EMBL" id="MBC8531878.1"/>
    </source>
</evidence>
<dbReference type="InterPro" id="IPR001670">
    <property type="entry name" value="ADH_Fe/GldA"/>
</dbReference>
<organism evidence="4 5">
    <name type="scientific">Gehongia tenuis</name>
    <dbReference type="NCBI Taxonomy" id="2763655"/>
    <lineage>
        <taxon>Bacteria</taxon>
        <taxon>Bacillati</taxon>
        <taxon>Bacillota</taxon>
        <taxon>Clostridia</taxon>
        <taxon>Christensenellales</taxon>
        <taxon>Christensenellaceae</taxon>
        <taxon>Gehongia</taxon>
    </lineage>
</organism>
<dbReference type="RefSeq" id="WP_249316633.1">
    <property type="nucleotide sequence ID" value="NZ_JACRSR010000003.1"/>
</dbReference>
<dbReference type="Pfam" id="PF25137">
    <property type="entry name" value="ADH_Fe_C"/>
    <property type="match status" value="1"/>
</dbReference>
<dbReference type="PROSITE" id="PS00913">
    <property type="entry name" value="ADH_IRON_1"/>
    <property type="match status" value="1"/>
</dbReference>
<protein>
    <submittedName>
        <fullName evidence="4">Iron-containing alcohol dehydrogenase</fullName>
    </submittedName>
</protein>
<accession>A0A926D525</accession>
<name>A0A926D525_9FIRM</name>
<dbReference type="Pfam" id="PF00465">
    <property type="entry name" value="Fe-ADH"/>
    <property type="match status" value="1"/>
</dbReference>
<gene>
    <name evidence="4" type="ORF">H8696_08465</name>
</gene>
<dbReference type="PANTHER" id="PTHR43633:SF1">
    <property type="entry name" value="ALCOHOL DEHYDROGENASE YQHD"/>
    <property type="match status" value="1"/>
</dbReference>
<keyword evidence="1" id="KW-0560">Oxidoreductase</keyword>
<dbReference type="GO" id="GO:0005829">
    <property type="term" value="C:cytosol"/>
    <property type="evidence" value="ECO:0007669"/>
    <property type="project" value="TreeGrafter"/>
</dbReference>
<evidence type="ECO:0000259" key="3">
    <source>
        <dbReference type="Pfam" id="PF25137"/>
    </source>
</evidence>
<dbReference type="SUPFAM" id="SSF56796">
    <property type="entry name" value="Dehydroquinate synthase-like"/>
    <property type="match status" value="1"/>
</dbReference>
<evidence type="ECO:0000313" key="5">
    <source>
        <dbReference type="Proteomes" id="UP000623172"/>
    </source>
</evidence>
<evidence type="ECO:0000259" key="2">
    <source>
        <dbReference type="Pfam" id="PF00465"/>
    </source>
</evidence>
<dbReference type="EMBL" id="JACRSR010000003">
    <property type="protein sequence ID" value="MBC8531878.1"/>
    <property type="molecule type" value="Genomic_DNA"/>
</dbReference>
<comment type="caution">
    <text evidence="4">The sequence shown here is derived from an EMBL/GenBank/DDBJ whole genome shotgun (WGS) entry which is preliminary data.</text>
</comment>